<dbReference type="GO" id="GO:0052816">
    <property type="term" value="F:long-chain fatty acyl-CoA hydrolase activity"/>
    <property type="evidence" value="ECO:0007669"/>
    <property type="project" value="TreeGrafter"/>
</dbReference>
<dbReference type="EMBL" id="CP071796">
    <property type="protein sequence ID" value="QTD47424.1"/>
    <property type="molecule type" value="Genomic_DNA"/>
</dbReference>
<dbReference type="Pfam" id="PF03061">
    <property type="entry name" value="4HBT"/>
    <property type="match status" value="2"/>
</dbReference>
<dbReference type="KEGG" id="otd:J1M35_15475"/>
<evidence type="ECO:0000313" key="6">
    <source>
        <dbReference type="Proteomes" id="UP000663903"/>
    </source>
</evidence>
<evidence type="ECO:0000256" key="1">
    <source>
        <dbReference type="ARBA" id="ARBA00010458"/>
    </source>
</evidence>
<evidence type="ECO:0000259" key="4">
    <source>
        <dbReference type="PROSITE" id="PS51770"/>
    </source>
</evidence>
<feature type="domain" description="HotDog ACOT-type" evidence="4">
    <location>
        <begin position="128"/>
        <end position="239"/>
    </location>
</feature>
<dbReference type="Proteomes" id="UP000663903">
    <property type="component" value="Chromosome"/>
</dbReference>
<dbReference type="GO" id="GO:0009062">
    <property type="term" value="P:fatty acid catabolic process"/>
    <property type="evidence" value="ECO:0007669"/>
    <property type="project" value="TreeGrafter"/>
</dbReference>
<reference evidence="5" key="1">
    <citation type="submission" date="2021-03" db="EMBL/GenBank/DDBJ databases">
        <title>Ottowia sp. 27C isolated from the cloaca of a Giant Asian pond turtle (Heosemys grandis).</title>
        <authorList>
            <person name="Spergser J."/>
            <person name="Busse H.-J."/>
        </authorList>
    </citation>
    <scope>NUCLEOTIDE SEQUENCE</scope>
    <source>
        <strain evidence="5">27C</strain>
    </source>
</reference>
<dbReference type="InterPro" id="IPR040170">
    <property type="entry name" value="Cytosol_ACT"/>
</dbReference>
<keyword evidence="6" id="KW-1185">Reference proteome</keyword>
<dbReference type="InterPro" id="IPR029069">
    <property type="entry name" value="HotDog_dom_sf"/>
</dbReference>
<dbReference type="SUPFAM" id="SSF54637">
    <property type="entry name" value="Thioesterase/thiol ester dehydrase-isomerase"/>
    <property type="match status" value="2"/>
</dbReference>
<gene>
    <name evidence="5" type="ORF">J1M35_15475</name>
</gene>
<name>A0A975CKS2_9BURK</name>
<dbReference type="InterPro" id="IPR033120">
    <property type="entry name" value="HOTDOG_ACOT"/>
</dbReference>
<protein>
    <submittedName>
        <fullName evidence="5">Thioesterase family protein</fullName>
    </submittedName>
</protein>
<dbReference type="GO" id="GO:0006637">
    <property type="term" value="P:acyl-CoA metabolic process"/>
    <property type="evidence" value="ECO:0007669"/>
    <property type="project" value="TreeGrafter"/>
</dbReference>
<feature type="domain" description="HotDog ACOT-type" evidence="4">
    <location>
        <begin position="1"/>
        <end position="109"/>
    </location>
</feature>
<evidence type="ECO:0000256" key="2">
    <source>
        <dbReference type="ARBA" id="ARBA00022801"/>
    </source>
</evidence>
<accession>A0A975CKS2</accession>
<dbReference type="InterPro" id="IPR006683">
    <property type="entry name" value="Thioestr_dom"/>
</dbReference>
<evidence type="ECO:0000256" key="3">
    <source>
        <dbReference type="PROSITE-ProRule" id="PRU01106"/>
    </source>
</evidence>
<dbReference type="CDD" id="cd03442">
    <property type="entry name" value="BFIT_BACH"/>
    <property type="match status" value="2"/>
</dbReference>
<dbReference type="PANTHER" id="PTHR11049">
    <property type="entry name" value="ACYL COENZYME A THIOESTER HYDROLASE"/>
    <property type="match status" value="1"/>
</dbReference>
<evidence type="ECO:0000313" key="5">
    <source>
        <dbReference type="EMBL" id="QTD47424.1"/>
    </source>
</evidence>
<keyword evidence="2 3" id="KW-0378">Hydrolase</keyword>
<dbReference type="PANTHER" id="PTHR11049:SF24">
    <property type="entry name" value="CYTOSOLIC ACYL COENZYME A THIOESTER HYDROLASE"/>
    <property type="match status" value="1"/>
</dbReference>
<comment type="similarity">
    <text evidence="1">Belongs to the acyl coenzyme A hydrolase family.</text>
</comment>
<dbReference type="PROSITE" id="PS51770">
    <property type="entry name" value="HOTDOG_ACOT"/>
    <property type="match status" value="2"/>
</dbReference>
<organism evidence="5 6">
    <name type="scientific">Ottowia testudinis</name>
    <dbReference type="NCBI Taxonomy" id="2816950"/>
    <lineage>
        <taxon>Bacteria</taxon>
        <taxon>Pseudomonadati</taxon>
        <taxon>Pseudomonadota</taxon>
        <taxon>Betaproteobacteria</taxon>
        <taxon>Burkholderiales</taxon>
        <taxon>Comamonadaceae</taxon>
        <taxon>Ottowia</taxon>
    </lineage>
</organism>
<dbReference type="GO" id="GO:0005829">
    <property type="term" value="C:cytosol"/>
    <property type="evidence" value="ECO:0007669"/>
    <property type="project" value="TreeGrafter"/>
</dbReference>
<dbReference type="Gene3D" id="3.10.129.10">
    <property type="entry name" value="Hotdog Thioesterase"/>
    <property type="match status" value="2"/>
</dbReference>
<dbReference type="AlphaFoldDB" id="A0A975CKS2"/>
<sequence length="239" mass="25240">MTVVDMVWPDQSNHHGTLFGGAALSMLDRAAFILGSRVLRGAVVTASVSGLNFQAPAPAGHLVECHARVLRQGRRSVTLATALVAEDLLHCTRTDCLSGEFVMVRAADDTPPPAAPVAAPPAADAPADGAQATVAEIVFPGHANHRGVLHGGPAMVWISKAGFVAATRRVRRSVVMAASERIDFKAPARVGDVVEVMARVTALGRRSIQVRADMWAESPTTGERRHCTSARLVYVAIES</sequence>
<proteinExistence type="inferred from homology"/>